<keyword evidence="2" id="KW-1185">Reference proteome</keyword>
<dbReference type="RefSeq" id="WP_168837343.1">
    <property type="nucleotide sequence ID" value="NZ_JABAIK010000018.1"/>
</dbReference>
<reference evidence="1 2" key="1">
    <citation type="submission" date="2020-04" db="EMBL/GenBank/DDBJ databases">
        <title>Vibrio sp. SM6, a novel species isolated from seawater.</title>
        <authorList>
            <person name="Wang X."/>
        </authorList>
    </citation>
    <scope>NUCLEOTIDE SEQUENCE [LARGE SCALE GENOMIC DNA]</scope>
    <source>
        <strain evidence="1 2">SM6</strain>
    </source>
</reference>
<evidence type="ECO:0000313" key="2">
    <source>
        <dbReference type="Proteomes" id="UP000535589"/>
    </source>
</evidence>
<dbReference type="Gene3D" id="3.30.429.10">
    <property type="entry name" value="Macrophage Migration Inhibitory Factor"/>
    <property type="match status" value="1"/>
</dbReference>
<accession>A0A7X8YI15</accession>
<dbReference type="Pfam" id="PF08921">
    <property type="entry name" value="DUF1904"/>
    <property type="match status" value="1"/>
</dbReference>
<evidence type="ECO:0000313" key="1">
    <source>
        <dbReference type="EMBL" id="NLS14244.1"/>
    </source>
</evidence>
<dbReference type="InterPro" id="IPR015017">
    <property type="entry name" value="DUF1904"/>
</dbReference>
<gene>
    <name evidence="1" type="ORF">HGP28_15295</name>
</gene>
<protein>
    <submittedName>
        <fullName evidence="1">DUF1904 domain-containing protein</fullName>
    </submittedName>
</protein>
<dbReference type="EMBL" id="JABAIK010000018">
    <property type="protein sequence ID" value="NLS14244.1"/>
    <property type="molecule type" value="Genomic_DNA"/>
</dbReference>
<sequence>MPHFRFRAVQPDLVQTIAKPLTDTLAPVMNSPREDFTFEYIPSTFFFDDAISAAYPFVEILWFDRGQSTQDHVAKTVTAQVRDALGADVNVAVIFTALVPSAYYDNAVHYGNP</sequence>
<dbReference type="InterPro" id="IPR014347">
    <property type="entry name" value="Tautomerase/MIF_sf"/>
</dbReference>
<organism evidence="1 2">
    <name type="scientific">Vibrio agarilyticus</name>
    <dbReference type="NCBI Taxonomy" id="2726741"/>
    <lineage>
        <taxon>Bacteria</taxon>
        <taxon>Pseudomonadati</taxon>
        <taxon>Pseudomonadota</taxon>
        <taxon>Gammaproteobacteria</taxon>
        <taxon>Vibrionales</taxon>
        <taxon>Vibrionaceae</taxon>
        <taxon>Vibrio</taxon>
    </lineage>
</organism>
<dbReference type="Proteomes" id="UP000535589">
    <property type="component" value="Unassembled WGS sequence"/>
</dbReference>
<dbReference type="AlphaFoldDB" id="A0A7X8YI15"/>
<name>A0A7X8YI15_9VIBR</name>
<dbReference type="SUPFAM" id="SSF55331">
    <property type="entry name" value="Tautomerase/MIF"/>
    <property type="match status" value="1"/>
</dbReference>
<proteinExistence type="predicted"/>
<comment type="caution">
    <text evidence="1">The sequence shown here is derived from an EMBL/GenBank/DDBJ whole genome shotgun (WGS) entry which is preliminary data.</text>
</comment>